<feature type="non-terminal residue" evidence="1">
    <location>
        <position position="1"/>
    </location>
</feature>
<proteinExistence type="predicted"/>
<accession>V8NZH7</accession>
<dbReference type="EMBL" id="AZIM01001397">
    <property type="protein sequence ID" value="ETE67063.1"/>
    <property type="molecule type" value="Genomic_DNA"/>
</dbReference>
<name>V8NZH7_OPHHA</name>
<dbReference type="Proteomes" id="UP000018936">
    <property type="component" value="Unassembled WGS sequence"/>
</dbReference>
<sequence length="50" mass="5582">MVGNLTHIVPTVEGSWVCPRVIPLELHLAPDLCSFHRDLKTWLFQLAGLG</sequence>
<evidence type="ECO:0000313" key="1">
    <source>
        <dbReference type="EMBL" id="ETE67063.1"/>
    </source>
</evidence>
<keyword evidence="2" id="KW-1185">Reference proteome</keyword>
<protein>
    <submittedName>
        <fullName evidence="1">Uncharacterized protein</fullName>
    </submittedName>
</protein>
<dbReference type="AlphaFoldDB" id="V8NZH7"/>
<evidence type="ECO:0000313" key="2">
    <source>
        <dbReference type="Proteomes" id="UP000018936"/>
    </source>
</evidence>
<organism evidence="1 2">
    <name type="scientific">Ophiophagus hannah</name>
    <name type="common">King cobra</name>
    <name type="synonym">Naja hannah</name>
    <dbReference type="NCBI Taxonomy" id="8665"/>
    <lineage>
        <taxon>Eukaryota</taxon>
        <taxon>Metazoa</taxon>
        <taxon>Chordata</taxon>
        <taxon>Craniata</taxon>
        <taxon>Vertebrata</taxon>
        <taxon>Euteleostomi</taxon>
        <taxon>Lepidosauria</taxon>
        <taxon>Squamata</taxon>
        <taxon>Bifurcata</taxon>
        <taxon>Unidentata</taxon>
        <taxon>Episquamata</taxon>
        <taxon>Toxicofera</taxon>
        <taxon>Serpentes</taxon>
        <taxon>Colubroidea</taxon>
        <taxon>Elapidae</taxon>
        <taxon>Elapinae</taxon>
        <taxon>Ophiophagus</taxon>
    </lineage>
</organism>
<comment type="caution">
    <text evidence="1">The sequence shown here is derived from an EMBL/GenBank/DDBJ whole genome shotgun (WGS) entry which is preliminary data.</text>
</comment>
<reference evidence="1 2" key="1">
    <citation type="journal article" date="2013" name="Proc. Natl. Acad. Sci. U.S.A.">
        <title>The king cobra genome reveals dynamic gene evolution and adaptation in the snake venom system.</title>
        <authorList>
            <person name="Vonk F.J."/>
            <person name="Casewell N.R."/>
            <person name="Henkel C.V."/>
            <person name="Heimberg A.M."/>
            <person name="Jansen H.J."/>
            <person name="McCleary R.J."/>
            <person name="Kerkkamp H.M."/>
            <person name="Vos R.A."/>
            <person name="Guerreiro I."/>
            <person name="Calvete J.J."/>
            <person name="Wuster W."/>
            <person name="Woods A.E."/>
            <person name="Logan J.M."/>
            <person name="Harrison R.A."/>
            <person name="Castoe T.A."/>
            <person name="de Koning A.P."/>
            <person name="Pollock D.D."/>
            <person name="Yandell M."/>
            <person name="Calderon D."/>
            <person name="Renjifo C."/>
            <person name="Currier R.B."/>
            <person name="Salgado D."/>
            <person name="Pla D."/>
            <person name="Sanz L."/>
            <person name="Hyder A.S."/>
            <person name="Ribeiro J.M."/>
            <person name="Arntzen J.W."/>
            <person name="van den Thillart G.E."/>
            <person name="Boetzer M."/>
            <person name="Pirovano W."/>
            <person name="Dirks R.P."/>
            <person name="Spaink H.P."/>
            <person name="Duboule D."/>
            <person name="McGlinn E."/>
            <person name="Kini R.M."/>
            <person name="Richardson M.K."/>
        </authorList>
    </citation>
    <scope>NUCLEOTIDE SEQUENCE</scope>
    <source>
        <tissue evidence="1">Blood</tissue>
    </source>
</reference>
<gene>
    <name evidence="1" type="ORF">L345_07157</name>
</gene>